<keyword evidence="3" id="KW-1185">Reference proteome</keyword>
<evidence type="ECO:0000256" key="1">
    <source>
        <dbReference type="SAM" id="MobiDB-lite"/>
    </source>
</evidence>
<feature type="non-terminal residue" evidence="2">
    <location>
        <position position="63"/>
    </location>
</feature>
<proteinExistence type="predicted"/>
<dbReference type="HOGENOM" id="CLU_2892029_0_0_1"/>
<evidence type="ECO:0000313" key="2">
    <source>
        <dbReference type="EMBL" id="KIJ95684.1"/>
    </source>
</evidence>
<sequence>MASEFYRPTASCLPPSPSNGVPTTRSSKPSTKLRKFTVIDFALRCLMFREYLPKSVCTAEERR</sequence>
<dbReference type="AlphaFoldDB" id="A0A0C9WK21"/>
<feature type="region of interest" description="Disordered" evidence="1">
    <location>
        <begin position="1"/>
        <end position="30"/>
    </location>
</feature>
<reference evidence="3" key="2">
    <citation type="submission" date="2015-01" db="EMBL/GenBank/DDBJ databases">
        <title>Evolutionary Origins and Diversification of the Mycorrhizal Mutualists.</title>
        <authorList>
            <consortium name="DOE Joint Genome Institute"/>
            <consortium name="Mycorrhizal Genomics Consortium"/>
            <person name="Kohler A."/>
            <person name="Kuo A."/>
            <person name="Nagy L.G."/>
            <person name="Floudas D."/>
            <person name="Copeland A."/>
            <person name="Barry K.W."/>
            <person name="Cichocki N."/>
            <person name="Veneault-Fourrey C."/>
            <person name="LaButti K."/>
            <person name="Lindquist E.A."/>
            <person name="Lipzen A."/>
            <person name="Lundell T."/>
            <person name="Morin E."/>
            <person name="Murat C."/>
            <person name="Riley R."/>
            <person name="Ohm R."/>
            <person name="Sun H."/>
            <person name="Tunlid A."/>
            <person name="Henrissat B."/>
            <person name="Grigoriev I.V."/>
            <person name="Hibbett D.S."/>
            <person name="Martin F."/>
        </authorList>
    </citation>
    <scope>NUCLEOTIDE SEQUENCE [LARGE SCALE GENOMIC DNA]</scope>
    <source>
        <strain evidence="3">LaAM-08-1</strain>
    </source>
</reference>
<dbReference type="EMBL" id="KN838746">
    <property type="protein sequence ID" value="KIJ95684.1"/>
    <property type="molecule type" value="Genomic_DNA"/>
</dbReference>
<reference evidence="2 3" key="1">
    <citation type="submission" date="2014-04" db="EMBL/GenBank/DDBJ databases">
        <authorList>
            <consortium name="DOE Joint Genome Institute"/>
            <person name="Kuo A."/>
            <person name="Kohler A."/>
            <person name="Nagy L.G."/>
            <person name="Floudas D."/>
            <person name="Copeland A."/>
            <person name="Barry K.W."/>
            <person name="Cichocki N."/>
            <person name="Veneault-Fourrey C."/>
            <person name="LaButti K."/>
            <person name="Lindquist E.A."/>
            <person name="Lipzen A."/>
            <person name="Lundell T."/>
            <person name="Morin E."/>
            <person name="Murat C."/>
            <person name="Sun H."/>
            <person name="Tunlid A."/>
            <person name="Henrissat B."/>
            <person name="Grigoriev I.V."/>
            <person name="Hibbett D.S."/>
            <person name="Martin F."/>
            <person name="Nordberg H.P."/>
            <person name="Cantor M.N."/>
            <person name="Hua S.X."/>
        </authorList>
    </citation>
    <scope>NUCLEOTIDE SEQUENCE [LARGE SCALE GENOMIC DNA]</scope>
    <source>
        <strain evidence="2 3">LaAM-08-1</strain>
    </source>
</reference>
<gene>
    <name evidence="2" type="ORF">K443DRAFT_682823</name>
</gene>
<protein>
    <submittedName>
        <fullName evidence="2">Uncharacterized protein</fullName>
    </submittedName>
</protein>
<dbReference type="Proteomes" id="UP000054477">
    <property type="component" value="Unassembled WGS sequence"/>
</dbReference>
<accession>A0A0C9WK21</accession>
<organism evidence="2 3">
    <name type="scientific">Laccaria amethystina LaAM-08-1</name>
    <dbReference type="NCBI Taxonomy" id="1095629"/>
    <lineage>
        <taxon>Eukaryota</taxon>
        <taxon>Fungi</taxon>
        <taxon>Dikarya</taxon>
        <taxon>Basidiomycota</taxon>
        <taxon>Agaricomycotina</taxon>
        <taxon>Agaricomycetes</taxon>
        <taxon>Agaricomycetidae</taxon>
        <taxon>Agaricales</taxon>
        <taxon>Agaricineae</taxon>
        <taxon>Hydnangiaceae</taxon>
        <taxon>Laccaria</taxon>
    </lineage>
</organism>
<name>A0A0C9WK21_9AGAR</name>
<feature type="compositionally biased region" description="Polar residues" evidence="1">
    <location>
        <begin position="18"/>
        <end position="30"/>
    </location>
</feature>
<evidence type="ECO:0000313" key="3">
    <source>
        <dbReference type="Proteomes" id="UP000054477"/>
    </source>
</evidence>